<accession>A0A6G7VPY2</accession>
<protein>
    <submittedName>
        <fullName evidence="9">PTS fructose transporter subunit IIA</fullName>
    </submittedName>
</protein>
<dbReference type="PROSITE" id="PS51096">
    <property type="entry name" value="PTS_EIIA_TYPE_4"/>
    <property type="match status" value="1"/>
</dbReference>
<dbReference type="RefSeq" id="WP_166194263.1">
    <property type="nucleotide sequence ID" value="NZ_CP049811.1"/>
</dbReference>
<keyword evidence="7" id="KW-0418">Kinase</keyword>
<evidence type="ECO:0000313" key="9">
    <source>
        <dbReference type="EMBL" id="QIK42143.1"/>
    </source>
</evidence>
<dbReference type="InterPro" id="IPR033887">
    <property type="entry name" value="PTS_IIA_man"/>
</dbReference>
<dbReference type="SUPFAM" id="SSF53062">
    <property type="entry name" value="PTS system fructose IIA component-like"/>
    <property type="match status" value="1"/>
</dbReference>
<dbReference type="Gene3D" id="3.40.50.510">
    <property type="entry name" value="Phosphotransferase system, mannose-type IIA component"/>
    <property type="match status" value="1"/>
</dbReference>
<dbReference type="InterPro" id="IPR051471">
    <property type="entry name" value="Bacterial_PTS_sugar_comp"/>
</dbReference>
<dbReference type="GO" id="GO:0005737">
    <property type="term" value="C:cytoplasm"/>
    <property type="evidence" value="ECO:0007669"/>
    <property type="project" value="UniProtKB-SubCell"/>
</dbReference>
<evidence type="ECO:0000256" key="7">
    <source>
        <dbReference type="ARBA" id="ARBA00022777"/>
    </source>
</evidence>
<reference evidence="9 10" key="1">
    <citation type="submission" date="2020-03" db="EMBL/GenBank/DDBJ databases">
        <title>Complete genome sequence of Monaibacterium sp. ALG8 with diverse plasmids.</title>
        <authorList>
            <person name="Sun C."/>
        </authorList>
    </citation>
    <scope>NUCLEOTIDE SEQUENCE [LARGE SCALE GENOMIC DNA]</scope>
    <source>
        <strain evidence="9 10">ALG8</strain>
    </source>
</reference>
<dbReference type="InterPro" id="IPR004701">
    <property type="entry name" value="PTS_EIIA_man-typ"/>
</dbReference>
<keyword evidence="4" id="KW-0762">Sugar transport</keyword>
<dbReference type="GO" id="GO:0009401">
    <property type="term" value="P:phosphoenolpyruvate-dependent sugar phosphotransferase system"/>
    <property type="evidence" value="ECO:0007669"/>
    <property type="project" value="UniProtKB-KW"/>
</dbReference>
<keyword evidence="2" id="KW-0813">Transport</keyword>
<evidence type="ECO:0000313" key="10">
    <source>
        <dbReference type="Proteomes" id="UP000500791"/>
    </source>
</evidence>
<evidence type="ECO:0000256" key="6">
    <source>
        <dbReference type="ARBA" id="ARBA00022683"/>
    </source>
</evidence>
<keyword evidence="10" id="KW-1185">Reference proteome</keyword>
<feature type="domain" description="PTS EIIA type-4" evidence="8">
    <location>
        <begin position="1"/>
        <end position="122"/>
    </location>
</feature>
<dbReference type="CDD" id="cd00006">
    <property type="entry name" value="PTS_IIA_man"/>
    <property type="match status" value="1"/>
</dbReference>
<keyword evidence="3" id="KW-0963">Cytoplasm</keyword>
<comment type="subcellular location">
    <subcellularLocation>
        <location evidence="1">Cytoplasm</location>
    </subcellularLocation>
</comment>
<proteinExistence type="predicted"/>
<dbReference type="EMBL" id="CP049811">
    <property type="protein sequence ID" value="QIK42143.1"/>
    <property type="molecule type" value="Genomic_DNA"/>
</dbReference>
<dbReference type="AlphaFoldDB" id="A0A6G7VPY2"/>
<name>A0A6G7VPY2_9RHOB</name>
<dbReference type="GO" id="GO:0016020">
    <property type="term" value="C:membrane"/>
    <property type="evidence" value="ECO:0007669"/>
    <property type="project" value="InterPro"/>
</dbReference>
<evidence type="ECO:0000256" key="2">
    <source>
        <dbReference type="ARBA" id="ARBA00022448"/>
    </source>
</evidence>
<dbReference type="Proteomes" id="UP000500791">
    <property type="component" value="Chromosome"/>
</dbReference>
<keyword evidence="6" id="KW-0598">Phosphotransferase system</keyword>
<sequence length="136" mass="14321">MIGIVIVAHGGLAQEYLAALEHVVGPLKGVRAISVGPDDKLETRQDQIATASDEVNQGQGVILVTDLFGSTPSNLAMKASMRHGMDMLYGANMPMLVQLAKSRHLPRADAINAAVDAGHRYLDARHAPAPSSVVAC</sequence>
<dbReference type="GO" id="GO:0016301">
    <property type="term" value="F:kinase activity"/>
    <property type="evidence" value="ECO:0007669"/>
    <property type="project" value="UniProtKB-KW"/>
</dbReference>
<keyword evidence="5" id="KW-0808">Transferase</keyword>
<dbReference type="Pfam" id="PF03610">
    <property type="entry name" value="EIIA-man"/>
    <property type="match status" value="1"/>
</dbReference>
<dbReference type="PANTHER" id="PTHR33799:SF1">
    <property type="entry name" value="PTS SYSTEM MANNOSE-SPECIFIC EIIAB COMPONENT-RELATED"/>
    <property type="match status" value="1"/>
</dbReference>
<evidence type="ECO:0000256" key="1">
    <source>
        <dbReference type="ARBA" id="ARBA00004496"/>
    </source>
</evidence>
<dbReference type="PANTHER" id="PTHR33799">
    <property type="entry name" value="PTS PERMEASE-RELATED-RELATED"/>
    <property type="match status" value="1"/>
</dbReference>
<dbReference type="KEGG" id="mon:G8E03_13615"/>
<dbReference type="InterPro" id="IPR036662">
    <property type="entry name" value="PTS_EIIA_man-typ_sf"/>
</dbReference>
<organism evidence="9 10">
    <name type="scientific">Pontivivens nitratireducens</name>
    <dbReference type="NCBI Taxonomy" id="2758038"/>
    <lineage>
        <taxon>Bacteria</taxon>
        <taxon>Pseudomonadati</taxon>
        <taxon>Pseudomonadota</taxon>
        <taxon>Alphaproteobacteria</taxon>
        <taxon>Rhodobacterales</taxon>
        <taxon>Paracoccaceae</taxon>
        <taxon>Pontivivens</taxon>
    </lineage>
</organism>
<evidence type="ECO:0000259" key="8">
    <source>
        <dbReference type="PROSITE" id="PS51096"/>
    </source>
</evidence>
<gene>
    <name evidence="9" type="ORF">G8E03_13615</name>
</gene>
<evidence type="ECO:0000256" key="4">
    <source>
        <dbReference type="ARBA" id="ARBA00022597"/>
    </source>
</evidence>
<evidence type="ECO:0000256" key="3">
    <source>
        <dbReference type="ARBA" id="ARBA00022490"/>
    </source>
</evidence>
<evidence type="ECO:0000256" key="5">
    <source>
        <dbReference type="ARBA" id="ARBA00022679"/>
    </source>
</evidence>